<proteinExistence type="predicted"/>
<keyword evidence="2" id="KW-0723">Serine/threonine-protein kinase</keyword>
<dbReference type="InterPro" id="IPR051334">
    <property type="entry name" value="SRPK"/>
</dbReference>
<feature type="domain" description="Protein kinase" evidence="10">
    <location>
        <begin position="48"/>
        <end position="473"/>
    </location>
</feature>
<dbReference type="EC" id="2.7.11.1" evidence="1"/>
<keyword evidence="4" id="KW-0547">Nucleotide-binding</keyword>
<feature type="compositionally biased region" description="Basic and acidic residues" evidence="9">
    <location>
        <begin position="617"/>
        <end position="626"/>
    </location>
</feature>
<evidence type="ECO:0000256" key="9">
    <source>
        <dbReference type="SAM" id="MobiDB-lite"/>
    </source>
</evidence>
<reference evidence="11" key="1">
    <citation type="journal article" date="2014" name="Genome Announc.">
        <title>Complete sequencing and chromosome-scale genome assembly of the industrial progenitor strain P2niaD18 from the penicillin producer Penicillium chrysogenum.</title>
        <authorList>
            <person name="Specht T."/>
            <person name="Dahlmann T.A."/>
            <person name="Zadra I."/>
            <person name="Kurnsteiner H."/>
            <person name="Kuck U."/>
        </authorList>
    </citation>
    <scope>NUCLEOTIDE SEQUENCE [LARGE SCALE GENOMIC DNA]</scope>
    <source>
        <strain evidence="11">P2niaD18</strain>
    </source>
</reference>
<gene>
    <name evidence="11" type="ORF">EN45_096280</name>
</gene>
<keyword evidence="5 11" id="KW-0418">Kinase</keyword>
<evidence type="ECO:0000256" key="3">
    <source>
        <dbReference type="ARBA" id="ARBA00022679"/>
    </source>
</evidence>
<dbReference type="PROSITE" id="PS50011">
    <property type="entry name" value="PROTEIN_KINASE_DOM"/>
    <property type="match status" value="1"/>
</dbReference>
<dbReference type="GO" id="GO:0050684">
    <property type="term" value="P:regulation of mRNA processing"/>
    <property type="evidence" value="ECO:0007669"/>
    <property type="project" value="TreeGrafter"/>
</dbReference>
<protein>
    <recommendedName>
        <fullName evidence="1">non-specific serine/threonine protein kinase</fullName>
        <ecNumber evidence="1">2.7.11.1</ecNumber>
    </recommendedName>
</protein>
<sequence>MEINTDPKFDITEFKDNPLLFTEEGIQRYCRGGFHPVSLGDEFNNGRYTVHHKLGFGESCTVWLAEDKQPSYMWPSHGPWVALKILAAHIKEPREIRNLRYLKEKTRDYPSSHGIANLLDTFLVVGPNGTHHCLVFASFGPTIELIQQSFIDFNNYGHYLELANTEFSNSAHCDAMEASTIHRIAQKVLAAVKQMQRLEMCHGGISGSHIIIDYTSRLACTSREGFFEILGSPQAVPLERRDGMLVDYGLPKELIETAKWPGYAESISDSACLIGFGKSFLRGEEPDNLKQPVHLRCPESIMGDKVDYRLDLWHTGCFLYQLATLEPPFPIPLSDYEYIRSMIGFVEDLPTEWEAKLDELRLVSEQTSALEKVQAIEKQTADLTATEDTHAEAPTSADALASVEEGPAGEESVAKGILIQVPRLKDAFIKKASDPTMAHLLPIIDWLLRFRPSNRLPLHAQTTPTDSSRGAFIDDYPLEIPTQREQELPNSSEQSHLEIPEVQEASEQPQFEAPEDASGLPGNHEQQQLPDQDEVTNSPDEQGHQPQDLSHISQSPRQVQPKTPAGLSEPLCSGELQQPQVSEVCQIAETAQSEATQTGTSDLLSDLHGHQSASPEISKDIEENLKVADGSSDLLHNQEELQPEVPDVCQDTNKAQSEVQTGALDLLSDNHEHQPASPDISKNLGQEQLEVADGIPPCLLQSQGEPQPESEIPDCSMQSQRKTIEDAAEFLMDSRPQEPGGRKRLRSRLEGLLNHGWRPWKRRRNS</sequence>
<dbReference type="SMART" id="SM00220">
    <property type="entry name" value="S_TKc"/>
    <property type="match status" value="1"/>
</dbReference>
<feature type="compositionally biased region" description="Polar residues" evidence="9">
    <location>
        <begin position="591"/>
        <end position="603"/>
    </location>
</feature>
<feature type="region of interest" description="Disordered" evidence="9">
    <location>
        <begin position="384"/>
        <end position="407"/>
    </location>
</feature>
<evidence type="ECO:0000256" key="2">
    <source>
        <dbReference type="ARBA" id="ARBA00022527"/>
    </source>
</evidence>
<name>A0A167R1U1_PENCH</name>
<dbReference type="SUPFAM" id="SSF56112">
    <property type="entry name" value="Protein kinase-like (PK-like)"/>
    <property type="match status" value="1"/>
</dbReference>
<dbReference type="Proteomes" id="UP000076449">
    <property type="component" value="Chromosome III"/>
</dbReference>
<dbReference type="GO" id="GO:0000245">
    <property type="term" value="P:spliceosomal complex assembly"/>
    <property type="evidence" value="ECO:0007669"/>
    <property type="project" value="TreeGrafter"/>
</dbReference>
<dbReference type="PhylomeDB" id="A0A167R1U1"/>
<organism evidence="11">
    <name type="scientific">Penicillium chrysogenum</name>
    <name type="common">Penicillium notatum</name>
    <dbReference type="NCBI Taxonomy" id="5076"/>
    <lineage>
        <taxon>Eukaryota</taxon>
        <taxon>Fungi</taxon>
        <taxon>Dikarya</taxon>
        <taxon>Ascomycota</taxon>
        <taxon>Pezizomycotina</taxon>
        <taxon>Eurotiomycetes</taxon>
        <taxon>Eurotiomycetidae</taxon>
        <taxon>Eurotiales</taxon>
        <taxon>Aspergillaceae</taxon>
        <taxon>Penicillium</taxon>
        <taxon>Penicillium chrysogenum species complex</taxon>
    </lineage>
</organism>
<feature type="compositionally biased region" description="Polar residues" evidence="9">
    <location>
        <begin position="524"/>
        <end position="561"/>
    </location>
</feature>
<dbReference type="PANTHER" id="PTHR47634:SF9">
    <property type="entry name" value="PROTEIN KINASE DOMAIN-CONTAINING PROTEIN-RELATED"/>
    <property type="match status" value="1"/>
</dbReference>
<evidence type="ECO:0000259" key="10">
    <source>
        <dbReference type="PROSITE" id="PS50011"/>
    </source>
</evidence>
<comment type="catalytic activity">
    <reaction evidence="8">
        <text>L-seryl-[protein] + ATP = O-phospho-L-seryl-[protein] + ADP + H(+)</text>
        <dbReference type="Rhea" id="RHEA:17989"/>
        <dbReference type="Rhea" id="RHEA-COMP:9863"/>
        <dbReference type="Rhea" id="RHEA-COMP:11604"/>
        <dbReference type="ChEBI" id="CHEBI:15378"/>
        <dbReference type="ChEBI" id="CHEBI:29999"/>
        <dbReference type="ChEBI" id="CHEBI:30616"/>
        <dbReference type="ChEBI" id="CHEBI:83421"/>
        <dbReference type="ChEBI" id="CHEBI:456216"/>
        <dbReference type="EC" id="2.7.11.1"/>
    </reaction>
</comment>
<dbReference type="Gene3D" id="1.10.510.10">
    <property type="entry name" value="Transferase(Phosphotransferase) domain 1"/>
    <property type="match status" value="1"/>
</dbReference>
<accession>A0A167R1U1</accession>
<evidence type="ECO:0000256" key="7">
    <source>
        <dbReference type="ARBA" id="ARBA00047899"/>
    </source>
</evidence>
<evidence type="ECO:0000256" key="4">
    <source>
        <dbReference type="ARBA" id="ARBA00022741"/>
    </source>
</evidence>
<comment type="catalytic activity">
    <reaction evidence="7">
        <text>L-threonyl-[protein] + ATP = O-phospho-L-threonyl-[protein] + ADP + H(+)</text>
        <dbReference type="Rhea" id="RHEA:46608"/>
        <dbReference type="Rhea" id="RHEA-COMP:11060"/>
        <dbReference type="Rhea" id="RHEA-COMP:11605"/>
        <dbReference type="ChEBI" id="CHEBI:15378"/>
        <dbReference type="ChEBI" id="CHEBI:30013"/>
        <dbReference type="ChEBI" id="CHEBI:30616"/>
        <dbReference type="ChEBI" id="CHEBI:61977"/>
        <dbReference type="ChEBI" id="CHEBI:456216"/>
        <dbReference type="EC" id="2.7.11.1"/>
    </reaction>
</comment>
<dbReference type="GO" id="GO:0005524">
    <property type="term" value="F:ATP binding"/>
    <property type="evidence" value="ECO:0007669"/>
    <property type="project" value="UniProtKB-KW"/>
</dbReference>
<keyword evidence="3" id="KW-0808">Transferase</keyword>
<dbReference type="InterPro" id="IPR011009">
    <property type="entry name" value="Kinase-like_dom_sf"/>
</dbReference>
<dbReference type="InterPro" id="IPR000719">
    <property type="entry name" value="Prot_kinase_dom"/>
</dbReference>
<evidence type="ECO:0000256" key="5">
    <source>
        <dbReference type="ARBA" id="ARBA00022777"/>
    </source>
</evidence>
<feature type="region of interest" description="Disordered" evidence="9">
    <location>
        <begin position="591"/>
        <end position="631"/>
    </location>
</feature>
<evidence type="ECO:0000256" key="8">
    <source>
        <dbReference type="ARBA" id="ARBA00048679"/>
    </source>
</evidence>
<dbReference type="AlphaFoldDB" id="A0A167R1U1"/>
<evidence type="ECO:0000256" key="6">
    <source>
        <dbReference type="ARBA" id="ARBA00022840"/>
    </source>
</evidence>
<keyword evidence="6" id="KW-0067">ATP-binding</keyword>
<feature type="region of interest" description="Disordered" evidence="9">
    <location>
        <begin position="503"/>
        <end position="575"/>
    </location>
</feature>
<dbReference type="PANTHER" id="PTHR47634">
    <property type="entry name" value="PROTEIN KINASE DOMAIN-CONTAINING PROTEIN-RELATED"/>
    <property type="match status" value="1"/>
</dbReference>
<feature type="region of interest" description="Disordered" evidence="9">
    <location>
        <begin position="697"/>
        <end position="722"/>
    </location>
</feature>
<dbReference type="EMBL" id="CM002800">
    <property type="protein sequence ID" value="KZN85448.1"/>
    <property type="molecule type" value="Genomic_DNA"/>
</dbReference>
<evidence type="ECO:0000313" key="11">
    <source>
        <dbReference type="EMBL" id="KZN85448.1"/>
    </source>
</evidence>
<evidence type="ECO:0000256" key="1">
    <source>
        <dbReference type="ARBA" id="ARBA00012513"/>
    </source>
</evidence>
<dbReference type="Gene3D" id="3.30.200.20">
    <property type="entry name" value="Phosphorylase Kinase, domain 1"/>
    <property type="match status" value="1"/>
</dbReference>
<dbReference type="GO" id="GO:0004674">
    <property type="term" value="F:protein serine/threonine kinase activity"/>
    <property type="evidence" value="ECO:0007669"/>
    <property type="project" value="UniProtKB-KW"/>
</dbReference>